<accession>A0A4C1TSX0</accession>
<proteinExistence type="predicted"/>
<dbReference type="EMBL" id="BGZK01000085">
    <property type="protein sequence ID" value="GBP17110.1"/>
    <property type="molecule type" value="Genomic_DNA"/>
</dbReference>
<name>A0A4C1TSX0_EUMVA</name>
<sequence length="138" mass="15513">MISFSSTQSTSYFTNRLPRGTTSLIGRDATFFIVNNVKIYFVPIHRHCSFTVSTSSRAQIRSESAKQLAVTSGDGSGRRDSQAMNLKTLRERTFSNNWEGSAMPMLMISSTTSLIMGVDHFVRSTAMPWTRVRVRCFV</sequence>
<evidence type="ECO:0000313" key="1">
    <source>
        <dbReference type="EMBL" id="GBP17110.1"/>
    </source>
</evidence>
<dbReference type="AlphaFoldDB" id="A0A4C1TSX0"/>
<dbReference type="Proteomes" id="UP000299102">
    <property type="component" value="Unassembled WGS sequence"/>
</dbReference>
<keyword evidence="2" id="KW-1185">Reference proteome</keyword>
<organism evidence="1 2">
    <name type="scientific">Eumeta variegata</name>
    <name type="common">Bagworm moth</name>
    <name type="synonym">Eumeta japonica</name>
    <dbReference type="NCBI Taxonomy" id="151549"/>
    <lineage>
        <taxon>Eukaryota</taxon>
        <taxon>Metazoa</taxon>
        <taxon>Ecdysozoa</taxon>
        <taxon>Arthropoda</taxon>
        <taxon>Hexapoda</taxon>
        <taxon>Insecta</taxon>
        <taxon>Pterygota</taxon>
        <taxon>Neoptera</taxon>
        <taxon>Endopterygota</taxon>
        <taxon>Lepidoptera</taxon>
        <taxon>Glossata</taxon>
        <taxon>Ditrysia</taxon>
        <taxon>Tineoidea</taxon>
        <taxon>Psychidae</taxon>
        <taxon>Oiketicinae</taxon>
        <taxon>Eumeta</taxon>
    </lineage>
</organism>
<protein>
    <submittedName>
        <fullName evidence="1">Uncharacterized protein</fullName>
    </submittedName>
</protein>
<evidence type="ECO:0000313" key="2">
    <source>
        <dbReference type="Proteomes" id="UP000299102"/>
    </source>
</evidence>
<reference evidence="1 2" key="1">
    <citation type="journal article" date="2019" name="Commun. Biol.">
        <title>The bagworm genome reveals a unique fibroin gene that provides high tensile strength.</title>
        <authorList>
            <person name="Kono N."/>
            <person name="Nakamura H."/>
            <person name="Ohtoshi R."/>
            <person name="Tomita M."/>
            <person name="Numata K."/>
            <person name="Arakawa K."/>
        </authorList>
    </citation>
    <scope>NUCLEOTIDE SEQUENCE [LARGE SCALE GENOMIC DNA]</scope>
</reference>
<gene>
    <name evidence="1" type="ORF">EVAR_17239_1</name>
</gene>
<comment type="caution">
    <text evidence="1">The sequence shown here is derived from an EMBL/GenBank/DDBJ whole genome shotgun (WGS) entry which is preliminary data.</text>
</comment>